<keyword evidence="7 9" id="KW-0472">Membrane</keyword>
<dbReference type="InterPro" id="IPR001245">
    <property type="entry name" value="Ser-Thr/Tyr_kinase_cat_dom"/>
</dbReference>
<keyword evidence="12" id="KW-1185">Reference proteome</keyword>
<dbReference type="PANTHER" id="PTHR24416:SF550">
    <property type="entry name" value="FIBROBLAST GROWTH FACTOR RECEPTOR HOMOLOG 1-RELATED"/>
    <property type="match status" value="1"/>
</dbReference>
<evidence type="ECO:0000256" key="1">
    <source>
        <dbReference type="ARBA" id="ARBA00004370"/>
    </source>
</evidence>
<reference evidence="11" key="1">
    <citation type="submission" date="2018-11" db="EMBL/GenBank/DDBJ databases">
        <authorList>
            <consortium name="Pathogen Informatics"/>
        </authorList>
    </citation>
    <scope>NUCLEOTIDE SEQUENCE</scope>
</reference>
<keyword evidence="5" id="KW-0067">ATP-binding</keyword>
<dbReference type="AlphaFoldDB" id="A0A448WVJ8"/>
<dbReference type="Gene3D" id="1.10.510.10">
    <property type="entry name" value="Transferase(Phosphotransferase) domain 1"/>
    <property type="match status" value="1"/>
</dbReference>
<accession>A0A448WVJ8</accession>
<proteinExistence type="predicted"/>
<dbReference type="GO" id="GO:0043235">
    <property type="term" value="C:receptor complex"/>
    <property type="evidence" value="ECO:0007669"/>
    <property type="project" value="TreeGrafter"/>
</dbReference>
<keyword evidence="4" id="KW-0547">Nucleotide-binding</keyword>
<dbReference type="InterPro" id="IPR011009">
    <property type="entry name" value="Kinase-like_dom_sf"/>
</dbReference>
<evidence type="ECO:0000256" key="5">
    <source>
        <dbReference type="ARBA" id="ARBA00022840"/>
    </source>
</evidence>
<dbReference type="InterPro" id="IPR050122">
    <property type="entry name" value="RTK"/>
</dbReference>
<comment type="caution">
    <text evidence="11">The sequence shown here is derived from an EMBL/GenBank/DDBJ whole genome shotgun (WGS) entry which is preliminary data.</text>
</comment>
<gene>
    <name evidence="11" type="ORF">PXEA_LOCUS14679</name>
</gene>
<keyword evidence="2 9" id="KW-0812">Transmembrane</keyword>
<dbReference type="EMBL" id="CAAALY010050322">
    <property type="protein sequence ID" value="VEL21239.1"/>
    <property type="molecule type" value="Genomic_DNA"/>
</dbReference>
<evidence type="ECO:0000259" key="10">
    <source>
        <dbReference type="Pfam" id="PF07714"/>
    </source>
</evidence>
<dbReference type="PANTHER" id="PTHR24416">
    <property type="entry name" value="TYROSINE-PROTEIN KINASE RECEPTOR"/>
    <property type="match status" value="1"/>
</dbReference>
<dbReference type="Pfam" id="PF07714">
    <property type="entry name" value="PK_Tyr_Ser-Thr"/>
    <property type="match status" value="1"/>
</dbReference>
<dbReference type="GO" id="GO:0005524">
    <property type="term" value="F:ATP binding"/>
    <property type="evidence" value="ECO:0007669"/>
    <property type="project" value="UniProtKB-KW"/>
</dbReference>
<keyword evidence="8" id="KW-0675">Receptor</keyword>
<dbReference type="GO" id="GO:0005886">
    <property type="term" value="C:plasma membrane"/>
    <property type="evidence" value="ECO:0007669"/>
    <property type="project" value="TreeGrafter"/>
</dbReference>
<dbReference type="GO" id="GO:0007169">
    <property type="term" value="P:cell surface receptor protein tyrosine kinase signaling pathway"/>
    <property type="evidence" value="ECO:0007669"/>
    <property type="project" value="TreeGrafter"/>
</dbReference>
<comment type="subcellular location">
    <subcellularLocation>
        <location evidence="1">Membrane</location>
    </subcellularLocation>
</comment>
<evidence type="ECO:0000256" key="9">
    <source>
        <dbReference type="SAM" id="Phobius"/>
    </source>
</evidence>
<feature type="domain" description="Serine-threonine/tyrosine-protein kinase catalytic" evidence="10">
    <location>
        <begin position="1"/>
        <end position="45"/>
    </location>
</feature>
<sequence>MVGTSYKMKIADFGLTRTVAYYYRKKTDGRLPVKWMAPESLLEHKGIHLGYFLIVFPTLFSTNLATVLESLKHFAFKSI</sequence>
<evidence type="ECO:0000256" key="6">
    <source>
        <dbReference type="ARBA" id="ARBA00022989"/>
    </source>
</evidence>
<dbReference type="GO" id="GO:0004714">
    <property type="term" value="F:transmembrane receptor protein tyrosine kinase activity"/>
    <property type="evidence" value="ECO:0007669"/>
    <property type="project" value="TreeGrafter"/>
</dbReference>
<evidence type="ECO:0000256" key="2">
    <source>
        <dbReference type="ARBA" id="ARBA00022692"/>
    </source>
</evidence>
<dbReference type="OrthoDB" id="5984265at2759"/>
<evidence type="ECO:0000256" key="7">
    <source>
        <dbReference type="ARBA" id="ARBA00023136"/>
    </source>
</evidence>
<evidence type="ECO:0000256" key="8">
    <source>
        <dbReference type="ARBA" id="ARBA00023170"/>
    </source>
</evidence>
<feature type="transmembrane region" description="Helical" evidence="9">
    <location>
        <begin position="49"/>
        <end position="68"/>
    </location>
</feature>
<name>A0A448WVJ8_9PLAT</name>
<evidence type="ECO:0000256" key="4">
    <source>
        <dbReference type="ARBA" id="ARBA00022741"/>
    </source>
</evidence>
<protein>
    <recommendedName>
        <fullName evidence="10">Serine-threonine/tyrosine-protein kinase catalytic domain-containing protein</fullName>
    </recommendedName>
</protein>
<evidence type="ECO:0000256" key="3">
    <source>
        <dbReference type="ARBA" id="ARBA00022729"/>
    </source>
</evidence>
<evidence type="ECO:0000313" key="12">
    <source>
        <dbReference type="Proteomes" id="UP000784294"/>
    </source>
</evidence>
<keyword evidence="3" id="KW-0732">Signal</keyword>
<dbReference type="SUPFAM" id="SSF56112">
    <property type="entry name" value="Protein kinase-like (PK-like)"/>
    <property type="match status" value="1"/>
</dbReference>
<dbReference type="Proteomes" id="UP000784294">
    <property type="component" value="Unassembled WGS sequence"/>
</dbReference>
<keyword evidence="6 9" id="KW-1133">Transmembrane helix</keyword>
<organism evidence="11 12">
    <name type="scientific">Protopolystoma xenopodis</name>
    <dbReference type="NCBI Taxonomy" id="117903"/>
    <lineage>
        <taxon>Eukaryota</taxon>
        <taxon>Metazoa</taxon>
        <taxon>Spiralia</taxon>
        <taxon>Lophotrochozoa</taxon>
        <taxon>Platyhelminthes</taxon>
        <taxon>Monogenea</taxon>
        <taxon>Polyopisthocotylea</taxon>
        <taxon>Polystomatidea</taxon>
        <taxon>Polystomatidae</taxon>
        <taxon>Protopolystoma</taxon>
    </lineage>
</organism>
<evidence type="ECO:0000313" key="11">
    <source>
        <dbReference type="EMBL" id="VEL21239.1"/>
    </source>
</evidence>